<protein>
    <recommendedName>
        <fullName evidence="2">VanZ-like domain-containing protein</fullName>
    </recommendedName>
</protein>
<keyword evidence="1" id="KW-0472">Membrane</keyword>
<feature type="transmembrane region" description="Helical" evidence="1">
    <location>
        <begin position="72"/>
        <end position="88"/>
    </location>
</feature>
<organism evidence="3">
    <name type="scientific">candidate division WWE3 bacterium</name>
    <dbReference type="NCBI Taxonomy" id="2053526"/>
    <lineage>
        <taxon>Bacteria</taxon>
        <taxon>Katanobacteria</taxon>
    </lineage>
</organism>
<feature type="transmembrane region" description="Helical" evidence="1">
    <location>
        <begin position="7"/>
        <end position="24"/>
    </location>
</feature>
<keyword evidence="1" id="KW-0812">Transmembrane</keyword>
<keyword evidence="1" id="KW-1133">Transmembrane helix</keyword>
<name>A0A832E0V9_UNCKA</name>
<evidence type="ECO:0000313" key="3">
    <source>
        <dbReference type="EMBL" id="HEX61946.1"/>
    </source>
</evidence>
<comment type="caution">
    <text evidence="3">The sequence shown here is derived from an EMBL/GenBank/DDBJ whole genome shotgun (WGS) entry which is preliminary data.</text>
</comment>
<dbReference type="NCBIfam" id="NF037970">
    <property type="entry name" value="vanZ_1"/>
    <property type="match status" value="1"/>
</dbReference>
<dbReference type="Pfam" id="PF04892">
    <property type="entry name" value="VanZ"/>
    <property type="match status" value="1"/>
</dbReference>
<evidence type="ECO:0000256" key="1">
    <source>
        <dbReference type="SAM" id="Phobius"/>
    </source>
</evidence>
<feature type="transmembrane region" description="Helical" evidence="1">
    <location>
        <begin position="44"/>
        <end position="60"/>
    </location>
</feature>
<sequence length="129" mass="14538">MQFRRLLSLWFPVLFWAGLIFYLSSIPNLAVGEGAVDFLTRKPAHVLEYAILFALVFRALGGMSRELQAAKGKLYLSAAVFTFLYAVTDEIHQMLVPSREGKIYDLGFDLLGIFLAAFLLHQSLKKVKP</sequence>
<gene>
    <name evidence="3" type="ORF">ENR01_02205</name>
</gene>
<feature type="domain" description="VanZ-like" evidence="2">
    <location>
        <begin position="38"/>
        <end position="120"/>
    </location>
</feature>
<accession>A0A832E0V9</accession>
<proteinExistence type="predicted"/>
<dbReference type="InterPro" id="IPR006976">
    <property type="entry name" value="VanZ-like"/>
</dbReference>
<dbReference type="EMBL" id="DSPJ01000062">
    <property type="protein sequence ID" value="HEX61946.1"/>
    <property type="molecule type" value="Genomic_DNA"/>
</dbReference>
<dbReference type="AlphaFoldDB" id="A0A832E0V9"/>
<feature type="transmembrane region" description="Helical" evidence="1">
    <location>
        <begin position="103"/>
        <end position="120"/>
    </location>
</feature>
<evidence type="ECO:0000259" key="2">
    <source>
        <dbReference type="Pfam" id="PF04892"/>
    </source>
</evidence>
<reference evidence="3" key="1">
    <citation type="journal article" date="2020" name="mSystems">
        <title>Genome- and Community-Level Interaction Insights into Carbon Utilization and Element Cycling Functions of Hydrothermarchaeota in Hydrothermal Sediment.</title>
        <authorList>
            <person name="Zhou Z."/>
            <person name="Liu Y."/>
            <person name="Xu W."/>
            <person name="Pan J."/>
            <person name="Luo Z.H."/>
            <person name="Li M."/>
        </authorList>
    </citation>
    <scope>NUCLEOTIDE SEQUENCE [LARGE SCALE GENOMIC DNA]</scope>
    <source>
        <strain evidence="3">SpSt-361</strain>
    </source>
</reference>